<keyword evidence="3" id="KW-0732">Signal</keyword>
<keyword evidence="7" id="KW-1185">Reference proteome</keyword>
<feature type="transmembrane region" description="Helical" evidence="2">
    <location>
        <begin position="326"/>
        <end position="345"/>
    </location>
</feature>
<keyword evidence="2" id="KW-1133">Transmembrane helix</keyword>
<feature type="domain" description="DUF2427" evidence="4">
    <location>
        <begin position="108"/>
        <end position="211"/>
    </location>
</feature>
<evidence type="ECO:0000259" key="5">
    <source>
        <dbReference type="Pfam" id="PF10355"/>
    </source>
</evidence>
<dbReference type="Pfam" id="PF10355">
    <property type="entry name" value="Ytp1"/>
    <property type="match status" value="1"/>
</dbReference>
<evidence type="ECO:0008006" key="8">
    <source>
        <dbReference type="Google" id="ProtNLM"/>
    </source>
</evidence>
<keyword evidence="2" id="KW-0812">Transmembrane</keyword>
<evidence type="ECO:0000256" key="2">
    <source>
        <dbReference type="SAM" id="Phobius"/>
    </source>
</evidence>
<evidence type="ECO:0000313" key="6">
    <source>
        <dbReference type="EMBL" id="CAK9435710.1"/>
    </source>
</evidence>
<feature type="transmembrane region" description="Helical" evidence="2">
    <location>
        <begin position="300"/>
        <end position="320"/>
    </location>
</feature>
<accession>A0ABP0ZIP6</accession>
<dbReference type="RefSeq" id="XP_066827372.1">
    <property type="nucleotide sequence ID" value="XM_066974550.1"/>
</dbReference>
<evidence type="ECO:0000256" key="3">
    <source>
        <dbReference type="SAM" id="SignalP"/>
    </source>
</evidence>
<feature type="transmembrane region" description="Helical" evidence="2">
    <location>
        <begin position="192"/>
        <end position="209"/>
    </location>
</feature>
<feature type="compositionally biased region" description="Low complexity" evidence="1">
    <location>
        <begin position="52"/>
        <end position="62"/>
    </location>
</feature>
<organism evidence="6 7">
    <name type="scientific">Lodderomyces beijingensis</name>
    <dbReference type="NCBI Taxonomy" id="1775926"/>
    <lineage>
        <taxon>Eukaryota</taxon>
        <taxon>Fungi</taxon>
        <taxon>Dikarya</taxon>
        <taxon>Ascomycota</taxon>
        <taxon>Saccharomycotina</taxon>
        <taxon>Pichiomycetes</taxon>
        <taxon>Debaryomycetaceae</taxon>
        <taxon>Candida/Lodderomyces clade</taxon>
        <taxon>Lodderomyces</taxon>
    </lineage>
</organism>
<dbReference type="InterPro" id="IPR018825">
    <property type="entry name" value="DUF2427"/>
</dbReference>
<feature type="transmembrane region" description="Helical" evidence="2">
    <location>
        <begin position="125"/>
        <end position="147"/>
    </location>
</feature>
<evidence type="ECO:0000259" key="4">
    <source>
        <dbReference type="Pfam" id="PF10348"/>
    </source>
</evidence>
<dbReference type="Proteomes" id="UP001497383">
    <property type="component" value="Chromosome 1"/>
</dbReference>
<feature type="transmembrane region" description="Helical" evidence="2">
    <location>
        <begin position="539"/>
        <end position="558"/>
    </location>
</feature>
<dbReference type="PANTHER" id="PTHR31685:SF3">
    <property type="entry name" value="INTEGRAL MEMBRANE PROTEIN (AFU_ORTHOLOGUE AFUA_6G12730)"/>
    <property type="match status" value="1"/>
</dbReference>
<dbReference type="GeneID" id="92205630"/>
<feature type="domain" description="Protein YTP1-like C-terminal" evidence="5">
    <location>
        <begin position="303"/>
        <end position="602"/>
    </location>
</feature>
<protein>
    <recommendedName>
        <fullName evidence="8">Protein YTP1-like C-terminal domain-containing protein</fullName>
    </recommendedName>
</protein>
<feature type="signal peptide" evidence="3">
    <location>
        <begin position="1"/>
        <end position="20"/>
    </location>
</feature>
<reference evidence="6 7" key="1">
    <citation type="submission" date="2024-03" db="EMBL/GenBank/DDBJ databases">
        <authorList>
            <person name="Brejova B."/>
        </authorList>
    </citation>
    <scope>NUCLEOTIDE SEQUENCE [LARGE SCALE GENOMIC DNA]</scope>
    <source>
        <strain evidence="6 7">CBS 14171</strain>
    </source>
</reference>
<sequence>MKFSGILLLLTATTTTTVSAMVMDSEPMDSSVAPHAYTHSHNHNQDQDQDHASASASASVSGDDYDSNGSSTSETRKLVPIPHVSKHQHGLPILQTHLLPEEKLFWENYNTTTYFTVASNHRPALYIHIIVGLFSIFVLYPVCLIFNNLNMTKTYLASLLVYSAFMVLSLLNYSIFINSIPNIYPGNAYNKMIIILFVTTCLQLLLAVLKKPKIDNSCNSTFQASDSGSSGGSYFSLRPSSSGEDVSESSSIDSSTPVDIEKMIKPESPIYRFKKNWILHVSKFRNFFNIAFNLLNWGHFFYFFALIPTAIATFCLYGQGITVFNLLAHFIKGGVFFAYGVLSLARYCGGFANKGWSWNHKFVEGNSPKLNYWQRFQNKGLWTMEMIESSLILFYGSTNIFLEHLSNAGKEWSAKDLQHVSIAFIFIGCGLCGVLTELKLQDWRFEQAVANFKKANSAEVVAESHIIKASPGFSPNPFPVLTIYWTGVLMSKHQQASELSTEIHTQWGNMFILGCAFRFITYLLMLLNPNMSGSLTRPSRPITELIVSFSLLCGGMIFMESTDPVILSFEYYGLTSMFTLNVSLGLVTLFMGWMMTLFSVKDWLKSKYKTGTQASP</sequence>
<feature type="transmembrane region" description="Helical" evidence="2">
    <location>
        <begin position="417"/>
        <end position="436"/>
    </location>
</feature>
<evidence type="ECO:0000313" key="7">
    <source>
        <dbReference type="Proteomes" id="UP001497383"/>
    </source>
</evidence>
<feature type="transmembrane region" description="Helical" evidence="2">
    <location>
        <begin position="578"/>
        <end position="600"/>
    </location>
</feature>
<dbReference type="InterPro" id="IPR018827">
    <property type="entry name" value="YTP1_C"/>
</dbReference>
<feature type="transmembrane region" description="Helical" evidence="2">
    <location>
        <begin position="159"/>
        <end position="180"/>
    </location>
</feature>
<evidence type="ECO:0000256" key="1">
    <source>
        <dbReference type="SAM" id="MobiDB-lite"/>
    </source>
</evidence>
<feature type="compositionally biased region" description="Low complexity" evidence="1">
    <location>
        <begin position="240"/>
        <end position="254"/>
    </location>
</feature>
<dbReference type="EMBL" id="OZ022405">
    <property type="protein sequence ID" value="CAK9435710.1"/>
    <property type="molecule type" value="Genomic_DNA"/>
</dbReference>
<dbReference type="PANTHER" id="PTHR31685">
    <property type="entry name" value="INTEGRAL MEMBRANE PROTEIN (AFU_ORTHOLOGUE AFUA_6G12730)-RELATED"/>
    <property type="match status" value="1"/>
</dbReference>
<feature type="region of interest" description="Disordered" evidence="1">
    <location>
        <begin position="29"/>
        <end position="77"/>
    </location>
</feature>
<proteinExistence type="predicted"/>
<dbReference type="Pfam" id="PF10348">
    <property type="entry name" value="DUF2427"/>
    <property type="match status" value="1"/>
</dbReference>
<feature type="region of interest" description="Disordered" evidence="1">
    <location>
        <begin position="223"/>
        <end position="254"/>
    </location>
</feature>
<gene>
    <name evidence="6" type="ORF">LODBEIA_P04340</name>
</gene>
<name>A0ABP0ZIP6_9ASCO</name>
<keyword evidence="2" id="KW-0472">Membrane</keyword>
<feature type="chain" id="PRO_5046452417" description="Protein YTP1-like C-terminal domain-containing protein" evidence="3">
    <location>
        <begin position="21"/>
        <end position="616"/>
    </location>
</feature>